<dbReference type="SUPFAM" id="SSF52058">
    <property type="entry name" value="L domain-like"/>
    <property type="match status" value="3"/>
</dbReference>
<evidence type="ECO:0000256" key="4">
    <source>
        <dbReference type="ARBA" id="ARBA00022614"/>
    </source>
</evidence>
<dbReference type="FunFam" id="3.80.10.10:FF:000095">
    <property type="entry name" value="LRR receptor-like serine/threonine-protein kinase GSO1"/>
    <property type="match status" value="1"/>
</dbReference>
<evidence type="ECO:0000259" key="14">
    <source>
        <dbReference type="Pfam" id="PF08263"/>
    </source>
</evidence>
<feature type="domain" description="Leucine-rich repeat-containing N-terminal plant-type" evidence="14">
    <location>
        <begin position="33"/>
        <end position="84"/>
    </location>
</feature>
<dbReference type="PANTHER" id="PTHR48061:SF12">
    <property type="entry name" value="DISEASE RESISTANCE LIKE PROTEIN"/>
    <property type="match status" value="1"/>
</dbReference>
<sequence length="977" mass="108713">MGSSMCVLLKLLLFHLVVAASAFSSLKPYYSCHDEERAALLQFKQGFVIDESASGDGAYPKVSTWNPAEGGTSNCCAWSGVQCDKRTGHVISLDLSSSCLYGSINSSSSLFRLVHLQRLNLADNNFNYSQIPTTIGNFPQLTYLNLSASVFFGQVPSQLSQLSKLSSLDLSLNLDPFLDEGLLSIRESDLRSLIRNLTTLEQLHLNFINISSTIPDSIANLSFLTSLLLRDCGLFGKFPARIFELQDLETLDVRSNQDLTGYLPEFNRSSRLVSLKLGGSSISGNLSSIRNLDSLQELDVRACNFSGPIPDWFANLTQLTYLSLSDNNFSGGPLSWIGKQNKLTYLHLGNINLSGYIPSSLRNLTQLFYLHLRSNQLTGPIPSWLGNLSRLAYIDLSYNRLRSSIPESIFNLMDLQILFLVDNSLHGTVDIFKLENVTHLQLSANKLEVLTESRTMNASLPNFRVLGLSSCNIKEFPQFLRHEQNLFWLDLSRNNLAGQVPKWMLNISTETLEFLDLSVNSLTGFGQPSPVVLPWVNLQVLRLYLNMLQGPLPIPQPSILFYTISDNKLTGEISPLICDLSALQFLDLSNNKLSGILPQCLGYFSDDLRVLNVRNNSFHGVLPQAYTNTSNLRIFDVSLNQLQGQLPRPLANCVMLESLILSNNEFHDVFPFWLGTLSELKVLSMHHNGFYGVIGKQKMNLHFPELRILDLSDNNFRGEFPSEYIFSGNPMRGITPDQPTYMDTNSTSINFAGISGAFRYDFSITVTNKGVDRYYSKIREDIGVVDISSNKFEGKIPEFIGNLKGLRLLNVSNNILTGSIPSFLANLTLLESLDLSQNKLSGEIPQQLTQLTFLGKFNVSHNNLTGPIPYRGQLTTFDVTSYEGNPGLCGDVLPKKCGDPNASQPPPSTKEENDSGSGFELDWKFALAGFGSGLVVGVVLADVAISRRREWFLEIVGRIRLIIMKRRKSRGPRNSVN</sequence>
<accession>A0A5E4GJB6</accession>
<comment type="similarity">
    <text evidence="2">Belongs to the RLP family.</text>
</comment>
<dbReference type="OMA" id="FFWTTRH"/>
<dbReference type="PANTHER" id="PTHR48061">
    <property type="entry name" value="LEUCINE-RICH REPEAT RECEPTOR PROTEIN KINASE EMS1-LIKE-RELATED"/>
    <property type="match status" value="1"/>
</dbReference>
<dbReference type="InterPro" id="IPR046956">
    <property type="entry name" value="RLP23-like"/>
</dbReference>
<protein>
    <submittedName>
        <fullName evidence="15">PREDICTED: receptor</fullName>
    </submittedName>
</protein>
<evidence type="ECO:0000256" key="6">
    <source>
        <dbReference type="ARBA" id="ARBA00022729"/>
    </source>
</evidence>
<evidence type="ECO:0000313" key="15">
    <source>
        <dbReference type="EMBL" id="VVA39693.1"/>
    </source>
</evidence>
<gene>
    <name evidence="15" type="ORF">ALMOND_2B032836</name>
</gene>
<evidence type="ECO:0000256" key="10">
    <source>
        <dbReference type="ARBA" id="ARBA00023170"/>
    </source>
</evidence>
<evidence type="ECO:0000256" key="8">
    <source>
        <dbReference type="ARBA" id="ARBA00022989"/>
    </source>
</evidence>
<dbReference type="Gramene" id="VVA39693">
    <property type="protein sequence ID" value="VVA39693"/>
    <property type="gene ID" value="Prudul26B032836"/>
</dbReference>
<evidence type="ECO:0000313" key="16">
    <source>
        <dbReference type="Proteomes" id="UP000327085"/>
    </source>
</evidence>
<keyword evidence="3" id="KW-1003">Cell membrane</keyword>
<evidence type="ECO:0000256" key="7">
    <source>
        <dbReference type="ARBA" id="ARBA00022737"/>
    </source>
</evidence>
<dbReference type="Pfam" id="PF13855">
    <property type="entry name" value="LRR_8"/>
    <property type="match status" value="1"/>
</dbReference>
<keyword evidence="10 15" id="KW-0675">Receptor</keyword>
<dbReference type="SMART" id="SM00369">
    <property type="entry name" value="LRR_TYP"/>
    <property type="match status" value="9"/>
</dbReference>
<feature type="region of interest" description="Disordered" evidence="12">
    <location>
        <begin position="893"/>
        <end position="916"/>
    </location>
</feature>
<evidence type="ECO:0000256" key="13">
    <source>
        <dbReference type="SAM" id="SignalP"/>
    </source>
</evidence>
<evidence type="ECO:0000256" key="1">
    <source>
        <dbReference type="ARBA" id="ARBA00004251"/>
    </source>
</evidence>
<comment type="subcellular location">
    <subcellularLocation>
        <location evidence="1">Cell membrane</location>
        <topology evidence="1">Single-pass type I membrane protein</topology>
    </subcellularLocation>
</comment>
<evidence type="ECO:0000256" key="12">
    <source>
        <dbReference type="SAM" id="MobiDB-lite"/>
    </source>
</evidence>
<dbReference type="GO" id="GO:0005886">
    <property type="term" value="C:plasma membrane"/>
    <property type="evidence" value="ECO:0007669"/>
    <property type="project" value="UniProtKB-SubCell"/>
</dbReference>
<evidence type="ECO:0000256" key="3">
    <source>
        <dbReference type="ARBA" id="ARBA00022475"/>
    </source>
</evidence>
<dbReference type="PRINTS" id="PR00019">
    <property type="entry name" value="LEURICHRPT"/>
</dbReference>
<reference evidence="16" key="1">
    <citation type="journal article" date="2020" name="Plant J.">
        <title>Transposons played a major role in the diversification between the closely related almond and peach genomes: results from the almond genome sequence.</title>
        <authorList>
            <person name="Alioto T."/>
            <person name="Alexiou K.G."/>
            <person name="Bardil A."/>
            <person name="Barteri F."/>
            <person name="Castanera R."/>
            <person name="Cruz F."/>
            <person name="Dhingra A."/>
            <person name="Duval H."/>
            <person name="Fernandez I Marti A."/>
            <person name="Frias L."/>
            <person name="Galan B."/>
            <person name="Garcia J.L."/>
            <person name="Howad W."/>
            <person name="Gomez-Garrido J."/>
            <person name="Gut M."/>
            <person name="Julca I."/>
            <person name="Morata J."/>
            <person name="Puigdomenech P."/>
            <person name="Ribeca P."/>
            <person name="Rubio Cabetas M.J."/>
            <person name="Vlasova A."/>
            <person name="Wirthensohn M."/>
            <person name="Garcia-Mas J."/>
            <person name="Gabaldon T."/>
            <person name="Casacuberta J.M."/>
            <person name="Arus P."/>
        </authorList>
    </citation>
    <scope>NUCLEOTIDE SEQUENCE [LARGE SCALE GENOMIC DNA]</scope>
    <source>
        <strain evidence="16">cv. Texas</strain>
    </source>
</reference>
<dbReference type="Proteomes" id="UP000327085">
    <property type="component" value="Chromosome 2"/>
</dbReference>
<keyword evidence="4" id="KW-0433">Leucine-rich repeat</keyword>
<feature type="signal peptide" evidence="13">
    <location>
        <begin position="1"/>
        <end position="19"/>
    </location>
</feature>
<evidence type="ECO:0000256" key="11">
    <source>
        <dbReference type="ARBA" id="ARBA00023180"/>
    </source>
</evidence>
<dbReference type="InParanoid" id="A0A5E4GJB6"/>
<keyword evidence="8" id="KW-1133">Transmembrane helix</keyword>
<keyword evidence="6 13" id="KW-0732">Signal</keyword>
<proteinExistence type="inferred from homology"/>
<dbReference type="InterPro" id="IPR003591">
    <property type="entry name" value="Leu-rich_rpt_typical-subtyp"/>
</dbReference>
<evidence type="ECO:0000256" key="9">
    <source>
        <dbReference type="ARBA" id="ARBA00023136"/>
    </source>
</evidence>
<evidence type="ECO:0000256" key="5">
    <source>
        <dbReference type="ARBA" id="ARBA00022692"/>
    </source>
</evidence>
<dbReference type="Pfam" id="PF00560">
    <property type="entry name" value="LRR_1"/>
    <property type="match status" value="6"/>
</dbReference>
<keyword evidence="5" id="KW-0812">Transmembrane</keyword>
<dbReference type="AlphaFoldDB" id="A0A5E4GJB6"/>
<dbReference type="Gene3D" id="3.80.10.10">
    <property type="entry name" value="Ribonuclease Inhibitor"/>
    <property type="match status" value="4"/>
</dbReference>
<dbReference type="InterPro" id="IPR001611">
    <property type="entry name" value="Leu-rich_rpt"/>
</dbReference>
<dbReference type="InterPro" id="IPR032675">
    <property type="entry name" value="LRR_dom_sf"/>
</dbReference>
<dbReference type="EMBL" id="CABIKO010000833">
    <property type="protein sequence ID" value="VVA39693.1"/>
    <property type="molecule type" value="Genomic_DNA"/>
</dbReference>
<dbReference type="Pfam" id="PF08263">
    <property type="entry name" value="LRRNT_2"/>
    <property type="match status" value="1"/>
</dbReference>
<dbReference type="InterPro" id="IPR013210">
    <property type="entry name" value="LRR_N_plant-typ"/>
</dbReference>
<name>A0A5E4GJB6_PRUDU</name>
<keyword evidence="9" id="KW-0472">Membrane</keyword>
<keyword evidence="7" id="KW-0677">Repeat</keyword>
<keyword evidence="11" id="KW-0325">Glycoprotein</keyword>
<dbReference type="FunFam" id="3.80.10.10:FF:000213">
    <property type="entry name" value="Tyrosine-sulfated glycopeptide receptor 1"/>
    <property type="match status" value="1"/>
</dbReference>
<evidence type="ECO:0000256" key="2">
    <source>
        <dbReference type="ARBA" id="ARBA00009592"/>
    </source>
</evidence>
<feature type="chain" id="PRO_5022898888" evidence="13">
    <location>
        <begin position="20"/>
        <end position="977"/>
    </location>
</feature>
<organism evidence="15 16">
    <name type="scientific">Prunus dulcis</name>
    <name type="common">Almond</name>
    <name type="synonym">Amygdalus dulcis</name>
    <dbReference type="NCBI Taxonomy" id="3755"/>
    <lineage>
        <taxon>Eukaryota</taxon>
        <taxon>Viridiplantae</taxon>
        <taxon>Streptophyta</taxon>
        <taxon>Embryophyta</taxon>
        <taxon>Tracheophyta</taxon>
        <taxon>Spermatophyta</taxon>
        <taxon>Magnoliopsida</taxon>
        <taxon>eudicotyledons</taxon>
        <taxon>Gunneridae</taxon>
        <taxon>Pentapetalae</taxon>
        <taxon>rosids</taxon>
        <taxon>fabids</taxon>
        <taxon>Rosales</taxon>
        <taxon>Rosaceae</taxon>
        <taxon>Amygdaloideae</taxon>
        <taxon>Amygdaleae</taxon>
        <taxon>Prunus</taxon>
    </lineage>
</organism>